<keyword evidence="2" id="KW-1133">Transmembrane helix</keyword>
<dbReference type="SUPFAM" id="SSF54523">
    <property type="entry name" value="Pili subunits"/>
    <property type="match status" value="1"/>
</dbReference>
<proteinExistence type="predicted"/>
<dbReference type="InterPro" id="IPR012902">
    <property type="entry name" value="N_methyl_site"/>
</dbReference>
<dbReference type="Proteomes" id="UP000317909">
    <property type="component" value="Chromosome"/>
</dbReference>
<keyword evidence="4" id="KW-1185">Reference proteome</keyword>
<feature type="region of interest" description="Disordered" evidence="1">
    <location>
        <begin position="469"/>
        <end position="513"/>
    </location>
</feature>
<dbReference type="InterPro" id="IPR045584">
    <property type="entry name" value="Pilin-like"/>
</dbReference>
<evidence type="ECO:0000313" key="4">
    <source>
        <dbReference type="Proteomes" id="UP000317909"/>
    </source>
</evidence>
<dbReference type="RefSeq" id="WP_145434060.1">
    <property type="nucleotide sequence ID" value="NZ_CP036339.1"/>
</dbReference>
<protein>
    <recommendedName>
        <fullName evidence="5">Prepilin-type N-terminal cleavage/methylation domain-containing protein</fullName>
    </recommendedName>
</protein>
<dbReference type="KEGG" id="llh:I41_34890"/>
<evidence type="ECO:0008006" key="5">
    <source>
        <dbReference type="Google" id="ProtNLM"/>
    </source>
</evidence>
<evidence type="ECO:0000313" key="3">
    <source>
        <dbReference type="EMBL" id="QDT74294.1"/>
    </source>
</evidence>
<evidence type="ECO:0000256" key="2">
    <source>
        <dbReference type="SAM" id="Phobius"/>
    </source>
</evidence>
<accession>A0A517U0Z2</accession>
<dbReference type="Pfam" id="PF07963">
    <property type="entry name" value="N_methyl"/>
    <property type="match status" value="1"/>
</dbReference>
<feature type="transmembrane region" description="Helical" evidence="2">
    <location>
        <begin position="64"/>
        <end position="89"/>
    </location>
</feature>
<dbReference type="OrthoDB" id="231157at2"/>
<dbReference type="EMBL" id="CP036339">
    <property type="protein sequence ID" value="QDT74294.1"/>
    <property type="molecule type" value="Genomic_DNA"/>
</dbReference>
<evidence type="ECO:0000256" key="1">
    <source>
        <dbReference type="SAM" id="MobiDB-lite"/>
    </source>
</evidence>
<sequence>MTNLVDRIPLTPRADRAATSVLGHPDEPYCLAEPCHPEVLRGVRSAEPPRPHSPFPIPHSPPRALTLIEMLVALAVTLVMMAAVVNLFANMSGSIRNRRAAIETGAQLRQVRNRLAMDLAGATCRGSTWQDPAENQGYIEILEGQWSDKDPTELINLSDEGAGSNGDRELDYTTSLVPSSQTFDPESGRAADGRTLPSGAVTDGRALGDWDDVLALTVRSESDPFTARVLNPATSVEALVESPLAEVLWFATEKKVDDSSDTADPNDGFRHVYRRVLLIAPWLGPWSSGIGQPPENVSVHWDPTTGGGQWVANTLGDLTKRENRATRPGNWPYPHALRGDRLLPGNTDVTAQVLGNALAFDVRLFDPGAPLYAASGSILEPNDFGWMAAKATAGAANATGYGAYCDLGWGFDRVGRVMTYPAPSTPLPSTAPVPYFNQVRPAGYHPIRNSAGGYPAVYDTWSYHYENDGVDQDNRDGDGSLSTGADEGANGLDDDNANGVDDRGERETAPPYDVPLRGLKVIFRVYEPDARQIRESSVTHSFKQ</sequence>
<keyword evidence="2" id="KW-0812">Transmembrane</keyword>
<reference evidence="3 4" key="1">
    <citation type="submission" date="2019-02" db="EMBL/GenBank/DDBJ databases">
        <title>Deep-cultivation of Planctomycetes and their phenomic and genomic characterization uncovers novel biology.</title>
        <authorList>
            <person name="Wiegand S."/>
            <person name="Jogler M."/>
            <person name="Boedeker C."/>
            <person name="Pinto D."/>
            <person name="Vollmers J."/>
            <person name="Rivas-Marin E."/>
            <person name="Kohn T."/>
            <person name="Peeters S.H."/>
            <person name="Heuer A."/>
            <person name="Rast P."/>
            <person name="Oberbeckmann S."/>
            <person name="Bunk B."/>
            <person name="Jeske O."/>
            <person name="Meyerdierks A."/>
            <person name="Storesund J.E."/>
            <person name="Kallscheuer N."/>
            <person name="Luecker S."/>
            <person name="Lage O.M."/>
            <person name="Pohl T."/>
            <person name="Merkel B.J."/>
            <person name="Hornburger P."/>
            <person name="Mueller R.-W."/>
            <person name="Bruemmer F."/>
            <person name="Labrenz M."/>
            <person name="Spormann A.M."/>
            <person name="Op den Camp H."/>
            <person name="Overmann J."/>
            <person name="Amann R."/>
            <person name="Jetten M.S.M."/>
            <person name="Mascher T."/>
            <person name="Medema M.H."/>
            <person name="Devos D.P."/>
            <person name="Kaster A.-K."/>
            <person name="Ovreas L."/>
            <person name="Rohde M."/>
            <person name="Galperin M.Y."/>
            <person name="Jogler C."/>
        </authorList>
    </citation>
    <scope>NUCLEOTIDE SEQUENCE [LARGE SCALE GENOMIC DNA]</scope>
    <source>
        <strain evidence="3 4">I41</strain>
    </source>
</reference>
<organism evidence="3 4">
    <name type="scientific">Lacipirellula limnantheis</name>
    <dbReference type="NCBI Taxonomy" id="2528024"/>
    <lineage>
        <taxon>Bacteria</taxon>
        <taxon>Pseudomonadati</taxon>
        <taxon>Planctomycetota</taxon>
        <taxon>Planctomycetia</taxon>
        <taxon>Pirellulales</taxon>
        <taxon>Lacipirellulaceae</taxon>
        <taxon>Lacipirellula</taxon>
    </lineage>
</organism>
<dbReference type="AlphaFoldDB" id="A0A517U0Z2"/>
<feature type="region of interest" description="Disordered" evidence="1">
    <location>
        <begin position="178"/>
        <end position="197"/>
    </location>
</feature>
<name>A0A517U0Z2_9BACT</name>
<keyword evidence="2" id="KW-0472">Membrane</keyword>
<gene>
    <name evidence="3" type="ORF">I41_34890</name>
</gene>